<dbReference type="STRING" id="1423764.FC95_GL001552"/>
<feature type="domain" description="DUF4097" evidence="1">
    <location>
        <begin position="61"/>
        <end position="312"/>
    </location>
</feature>
<reference evidence="2" key="1">
    <citation type="submission" date="2019-07" db="EMBL/GenBank/DDBJ databases">
        <title>Whole genome shotgun sequence of Lactobacillus kefiri NBRC 15888.</title>
        <authorList>
            <person name="Hosoyama A."/>
            <person name="Uohara A."/>
            <person name="Ohji S."/>
            <person name="Ichikawa N."/>
        </authorList>
    </citation>
    <scope>NUCLEOTIDE SEQUENCE [LARGE SCALE GENOMIC DNA]</scope>
    <source>
        <strain evidence="2">NBRC 15888</strain>
    </source>
</reference>
<keyword evidence="3" id="KW-1185">Reference proteome</keyword>
<dbReference type="InterPro" id="IPR025164">
    <property type="entry name" value="Toastrack_DUF4097"/>
</dbReference>
<dbReference type="Pfam" id="PF13349">
    <property type="entry name" value="DUF4097"/>
    <property type="match status" value="1"/>
</dbReference>
<dbReference type="RefSeq" id="WP_056982398.1">
    <property type="nucleotide sequence ID" value="NZ_BJVK01000019.1"/>
</dbReference>
<evidence type="ECO:0000259" key="1">
    <source>
        <dbReference type="Pfam" id="PF13349"/>
    </source>
</evidence>
<organism evidence="2 3">
    <name type="scientific">Lentilactobacillus kefiri</name>
    <name type="common">Lactobacillus kefiri</name>
    <dbReference type="NCBI Taxonomy" id="33962"/>
    <lineage>
        <taxon>Bacteria</taxon>
        <taxon>Bacillati</taxon>
        <taxon>Bacillota</taxon>
        <taxon>Bacilli</taxon>
        <taxon>Lactobacillales</taxon>
        <taxon>Lactobacillaceae</taxon>
        <taxon>Lentilactobacillus</taxon>
    </lineage>
</organism>
<dbReference type="AlphaFoldDB" id="A0A511DV62"/>
<dbReference type="Proteomes" id="UP000321893">
    <property type="component" value="Unassembled WGS sequence"/>
</dbReference>
<proteinExistence type="predicted"/>
<protein>
    <recommendedName>
        <fullName evidence="1">DUF4097 domain-containing protein</fullName>
    </recommendedName>
</protein>
<sequence length="313" mass="33105">MKKSVIVGLLITIIGTVMMAVALGHTGFKTIVWDDGFKVVDDQTGSVKMTKKTLKSSVNQIKFATRSRVVIQTGDVKKPTVSSSKFNEVKQSGRSINIIGKGHPRTQIVGFSMSGYSGGTGDVVITVPKDQQLEKVVGHDKNGVSISGITVNKLKLSGDGDIQIQNVHSQEPITLKNTDDTTLKNVTAPGINQTSDGGDLTYQNADFSNGATSISSDGGDVSLDSTKLKDVVINSDGGDIHLNRNSVVGSVIADADGGDINALISNRKEVQISASADDGDVSIFGSLRNSWRLSQHKNITYRLSSDGGDISVK</sequence>
<dbReference type="OrthoDB" id="2321102at2"/>
<comment type="caution">
    <text evidence="2">The sequence shown here is derived from an EMBL/GenBank/DDBJ whole genome shotgun (WGS) entry which is preliminary data.</text>
</comment>
<evidence type="ECO:0000313" key="3">
    <source>
        <dbReference type="Proteomes" id="UP000321893"/>
    </source>
</evidence>
<name>A0A511DV62_LENKE</name>
<accession>A0A511DV62</accession>
<dbReference type="GeneID" id="71567498"/>
<dbReference type="EMBL" id="BJVK01000019">
    <property type="protein sequence ID" value="GEL28720.1"/>
    <property type="molecule type" value="Genomic_DNA"/>
</dbReference>
<evidence type="ECO:0000313" key="2">
    <source>
        <dbReference type="EMBL" id="GEL28720.1"/>
    </source>
</evidence>
<gene>
    <name evidence="2" type="ORF">LKE01_15400</name>
</gene>